<dbReference type="KEGG" id="ceu:A7L45_10040"/>
<dbReference type="RefSeq" id="WP_071612668.1">
    <property type="nucleotide sequence ID" value="NZ_CP015756.1"/>
</dbReference>
<dbReference type="STRING" id="1552.A7L45_10040"/>
<evidence type="ECO:0000313" key="1">
    <source>
        <dbReference type="EMBL" id="APC40379.1"/>
    </source>
</evidence>
<keyword evidence="2" id="KW-1185">Reference proteome</keyword>
<dbReference type="EMBL" id="CP015756">
    <property type="protein sequence ID" value="APC40379.1"/>
    <property type="molecule type" value="Genomic_DNA"/>
</dbReference>
<organism evidence="1 2">
    <name type="scientific">Clostridium estertheticum subsp. estertheticum</name>
    <dbReference type="NCBI Taxonomy" id="1552"/>
    <lineage>
        <taxon>Bacteria</taxon>
        <taxon>Bacillati</taxon>
        <taxon>Bacillota</taxon>
        <taxon>Clostridia</taxon>
        <taxon>Eubacteriales</taxon>
        <taxon>Clostridiaceae</taxon>
        <taxon>Clostridium</taxon>
    </lineage>
</organism>
<dbReference type="OrthoDB" id="9854918at2"/>
<dbReference type="Proteomes" id="UP000182569">
    <property type="component" value="Chromosome"/>
</dbReference>
<protein>
    <submittedName>
        <fullName evidence="1">Uncharacterized protein</fullName>
    </submittedName>
</protein>
<name>A0A1J0GGE9_9CLOT</name>
<sequence length="108" mass="12351">MSKKVSITLPDHVYSLALKKSKLTHGENNFSAYLRELISKEFTADDLKTELIKLNEPLWLGITKTSDYSSTCMVCNNPISPGDTICYTNLGFQEVYKNWVHKNCCRKE</sequence>
<proteinExistence type="predicted"/>
<accession>A0A1J0GGE9</accession>
<dbReference type="AlphaFoldDB" id="A0A1J0GGE9"/>
<gene>
    <name evidence="1" type="ORF">A7L45_10040</name>
</gene>
<reference evidence="2" key="1">
    <citation type="journal article" date="2016" name="Front. Microbiol.">
        <title>Complete Genome Sequence of Clostridium estertheticum DSM 8809, a Microbe Identified in Spoiled Vacuum Packed Beef.</title>
        <authorList>
            <person name="Yu Z."/>
            <person name="Gunn L."/>
            <person name="Brennan E."/>
            <person name="Reid R."/>
            <person name="Wall P.G."/>
            <person name="Gaora O.P."/>
            <person name="Hurley D."/>
            <person name="Bolton D."/>
            <person name="Fanning S."/>
        </authorList>
    </citation>
    <scope>NUCLEOTIDE SEQUENCE [LARGE SCALE GENOMIC DNA]</scope>
    <source>
        <strain evidence="2">DSM 8809</strain>
    </source>
</reference>
<evidence type="ECO:0000313" key="2">
    <source>
        <dbReference type="Proteomes" id="UP000182569"/>
    </source>
</evidence>